<name>A0A8T1RLY7_CARIL</name>
<dbReference type="InterPro" id="IPR004158">
    <property type="entry name" value="DUF247_pln"/>
</dbReference>
<evidence type="ECO:0000256" key="1">
    <source>
        <dbReference type="SAM" id="Phobius"/>
    </source>
</evidence>
<dbReference type="AlphaFoldDB" id="A0A8T1RLY7"/>
<dbReference type="EMBL" id="CM031809">
    <property type="protein sequence ID" value="KAG6667794.1"/>
    <property type="molecule type" value="Genomic_DNA"/>
</dbReference>
<reference evidence="3" key="2">
    <citation type="submission" date="2021-01" db="EMBL/GenBank/DDBJ databases">
        <authorList>
            <person name="Lovell J.T."/>
            <person name="Bentley N."/>
            <person name="Bhattarai G."/>
            <person name="Jenkins J.W."/>
            <person name="Sreedasyam A."/>
            <person name="Alarcon Y."/>
            <person name="Bock C."/>
            <person name="Boston L."/>
            <person name="Carlson J."/>
            <person name="Cervantes K."/>
            <person name="Clermont K."/>
            <person name="Krom N."/>
            <person name="Kubenka K."/>
            <person name="Mamidi S."/>
            <person name="Mattison C."/>
            <person name="Monteros M."/>
            <person name="Pisani C."/>
            <person name="Plott C."/>
            <person name="Rajasekar S."/>
            <person name="Rhein H.S."/>
            <person name="Rohla C."/>
            <person name="Song M."/>
            <person name="Hilaire R.S."/>
            <person name="Shu S."/>
            <person name="Wells L."/>
            <person name="Wang X."/>
            <person name="Webber J."/>
            <person name="Heerema R.J."/>
            <person name="Klein P."/>
            <person name="Conner P."/>
            <person name="Grauke L."/>
            <person name="Grimwood J."/>
            <person name="Schmutz J."/>
            <person name="Randall J.J."/>
        </authorList>
    </citation>
    <scope>NUCLEOTIDE SEQUENCE</scope>
    <source>
        <tissue evidence="3">Leaf</tissue>
    </source>
</reference>
<dbReference type="PANTHER" id="PTHR31170">
    <property type="entry name" value="BNAC04G53230D PROTEIN"/>
    <property type="match status" value="1"/>
</dbReference>
<keyword evidence="1" id="KW-0812">Transmembrane</keyword>
<dbReference type="Pfam" id="PF03140">
    <property type="entry name" value="DUF247"/>
    <property type="match status" value="1"/>
</dbReference>
<dbReference type="EMBL" id="CM031825">
    <property type="protein sequence ID" value="KAG6731323.1"/>
    <property type="molecule type" value="Genomic_DNA"/>
</dbReference>
<feature type="transmembrane region" description="Helical" evidence="1">
    <location>
        <begin position="70"/>
        <end position="98"/>
    </location>
</feature>
<keyword evidence="1" id="KW-1133">Transmembrane helix</keyword>
<dbReference type="EMBL" id="CM031825">
    <property type="protein sequence ID" value="KAG6731324.1"/>
    <property type="molecule type" value="Genomic_DNA"/>
</dbReference>
<organism evidence="2 4">
    <name type="scientific">Carya illinoinensis</name>
    <name type="common">Pecan</name>
    <dbReference type="NCBI Taxonomy" id="32201"/>
    <lineage>
        <taxon>Eukaryota</taxon>
        <taxon>Viridiplantae</taxon>
        <taxon>Streptophyta</taxon>
        <taxon>Embryophyta</taxon>
        <taxon>Tracheophyta</taxon>
        <taxon>Spermatophyta</taxon>
        <taxon>Magnoliopsida</taxon>
        <taxon>eudicotyledons</taxon>
        <taxon>Gunneridae</taxon>
        <taxon>Pentapetalae</taxon>
        <taxon>rosids</taxon>
        <taxon>fabids</taxon>
        <taxon>Fagales</taxon>
        <taxon>Juglandaceae</taxon>
        <taxon>Carya</taxon>
    </lineage>
</organism>
<reference evidence="2" key="1">
    <citation type="submission" date="2020-12" db="EMBL/GenBank/DDBJ databases">
        <title>WGS assembly of Carya illinoinensis cv. Pawnee.</title>
        <authorList>
            <person name="Platts A."/>
            <person name="Shu S."/>
            <person name="Wright S."/>
            <person name="Barry K."/>
            <person name="Edger P."/>
            <person name="Pires J.C."/>
            <person name="Schmutz J."/>
        </authorList>
    </citation>
    <scope>NUCLEOTIDE SEQUENCE</scope>
    <source>
        <tissue evidence="2">Leaf</tissue>
    </source>
</reference>
<evidence type="ECO:0000313" key="3">
    <source>
        <dbReference type="EMBL" id="KAG6731321.1"/>
    </source>
</evidence>
<dbReference type="EMBL" id="CM031809">
    <property type="protein sequence ID" value="KAG6667795.1"/>
    <property type="molecule type" value="Genomic_DNA"/>
</dbReference>
<dbReference type="Proteomes" id="UP000811246">
    <property type="component" value="Chromosome 1"/>
</dbReference>
<evidence type="ECO:0000313" key="2">
    <source>
        <dbReference type="EMBL" id="KAG6667794.1"/>
    </source>
</evidence>
<dbReference type="EMBL" id="CM031825">
    <property type="protein sequence ID" value="KAG6731321.1"/>
    <property type="molecule type" value="Genomic_DNA"/>
</dbReference>
<sequence length="99" mass="11605">MGLEVINTKCHRASRGWSQIQKGRNRFCHYTYFGRDFYYAGIIKEVNKHCDRPWNRWMAKLRGDYFNSPWALLSVLAAVLLLPLAIAQTVFSILSYVFN</sequence>
<keyword evidence="4" id="KW-1185">Reference proteome</keyword>
<dbReference type="PANTHER" id="PTHR31170:SF17">
    <property type="match status" value="1"/>
</dbReference>
<dbReference type="EMBL" id="CM031825">
    <property type="protein sequence ID" value="KAG6731322.1"/>
    <property type="molecule type" value="Genomic_DNA"/>
</dbReference>
<keyword evidence="1" id="KW-0472">Membrane</keyword>
<comment type="caution">
    <text evidence="2">The sequence shown here is derived from an EMBL/GenBank/DDBJ whole genome shotgun (WGS) entry which is preliminary data.</text>
</comment>
<gene>
    <name evidence="2" type="ORF">CIPAW_01G125900</name>
    <name evidence="3" type="ORF">I3842_01G123900</name>
</gene>
<dbReference type="EMBL" id="CM031809">
    <property type="protein sequence ID" value="KAG6667793.1"/>
    <property type="molecule type" value="Genomic_DNA"/>
</dbReference>
<protein>
    <submittedName>
        <fullName evidence="2">Uncharacterized protein</fullName>
    </submittedName>
</protein>
<accession>A0A8T1RLY7</accession>
<proteinExistence type="predicted"/>
<dbReference type="Proteomes" id="UP000811609">
    <property type="component" value="Chromosome 1"/>
</dbReference>
<evidence type="ECO:0000313" key="4">
    <source>
        <dbReference type="Proteomes" id="UP000811609"/>
    </source>
</evidence>